<dbReference type="InterPro" id="IPR014825">
    <property type="entry name" value="DNA_alkylation"/>
</dbReference>
<evidence type="ECO:0000313" key="1">
    <source>
        <dbReference type="EMBL" id="MDN3919242.1"/>
    </source>
</evidence>
<dbReference type="Pfam" id="PF08713">
    <property type="entry name" value="DNA_alkylation"/>
    <property type="match status" value="1"/>
</dbReference>
<dbReference type="CDD" id="cd06561">
    <property type="entry name" value="AlkD_like"/>
    <property type="match status" value="1"/>
</dbReference>
<dbReference type="PANTHER" id="PTHR41291">
    <property type="entry name" value="DNA ALKYLATION REPAIR PROTEIN"/>
    <property type="match status" value="1"/>
</dbReference>
<protein>
    <submittedName>
        <fullName evidence="1">DNA alkylation repair protein</fullName>
    </submittedName>
</protein>
<dbReference type="RefSeq" id="WP_290357549.1">
    <property type="nucleotide sequence ID" value="NZ_JAUHHC010000001.1"/>
</dbReference>
<dbReference type="PANTHER" id="PTHR41291:SF1">
    <property type="entry name" value="DNA ALKYLATION REPAIR PROTEIN"/>
    <property type="match status" value="1"/>
</dbReference>
<organism evidence="1 2">
    <name type="scientific">Roseateles violae</name>
    <dbReference type="NCBI Taxonomy" id="3058042"/>
    <lineage>
        <taxon>Bacteria</taxon>
        <taxon>Pseudomonadati</taxon>
        <taxon>Pseudomonadota</taxon>
        <taxon>Betaproteobacteria</taxon>
        <taxon>Burkholderiales</taxon>
        <taxon>Sphaerotilaceae</taxon>
        <taxon>Roseateles</taxon>
    </lineage>
</organism>
<dbReference type="EMBL" id="JAUHHC010000001">
    <property type="protein sequence ID" value="MDN3919242.1"/>
    <property type="molecule type" value="Genomic_DNA"/>
</dbReference>
<gene>
    <name evidence="1" type="ORF">QWJ38_03000</name>
</gene>
<dbReference type="Proteomes" id="UP001228044">
    <property type="component" value="Unassembled WGS sequence"/>
</dbReference>
<dbReference type="InterPro" id="IPR016024">
    <property type="entry name" value="ARM-type_fold"/>
</dbReference>
<reference evidence="1 2" key="1">
    <citation type="submission" date="2023-06" db="EMBL/GenBank/DDBJ databases">
        <title>Pelomonas sp. PFR6 16S ribosomal RNA gene Genome sequencing and assembly.</title>
        <authorList>
            <person name="Woo H."/>
        </authorList>
    </citation>
    <scope>NUCLEOTIDE SEQUENCE [LARGE SCALE GENOMIC DNA]</scope>
    <source>
        <strain evidence="1 2">PFR6</strain>
    </source>
</reference>
<accession>A0ABT8DLE6</accession>
<sequence length="227" mass="24912">MNDRLAVTLQQLRAQARPDQLAAMAGFGLTGATRLGLSVPQMRALGRQIGPDHELALALWDTGIPDAQIVASLLAEPARLTVTQMNHWTRGMQAWDVCDQACGNAFRKSPLAWGRIPVWARGHEEFVRRAAFALLALLAVHDRQRADADFIALLPLIAEVAVDDERNFVRKAVNWALRQIGKRSPALRAEAIACAERLQAQPGKGARWIAADALHELRPRAQGAMGR</sequence>
<dbReference type="SUPFAM" id="SSF48371">
    <property type="entry name" value="ARM repeat"/>
    <property type="match status" value="1"/>
</dbReference>
<name>A0ABT8DLE6_9BURK</name>
<evidence type="ECO:0000313" key="2">
    <source>
        <dbReference type="Proteomes" id="UP001228044"/>
    </source>
</evidence>
<comment type="caution">
    <text evidence="1">The sequence shown here is derived from an EMBL/GenBank/DDBJ whole genome shotgun (WGS) entry which is preliminary data.</text>
</comment>
<proteinExistence type="predicted"/>
<dbReference type="Gene3D" id="1.25.10.90">
    <property type="match status" value="1"/>
</dbReference>
<keyword evidence="2" id="KW-1185">Reference proteome</keyword>